<keyword evidence="5 8" id="KW-0371">Homeobox</keyword>
<name>G0NDV2_CAEBE</name>
<dbReference type="AlphaFoldDB" id="G0NDV2"/>
<evidence type="ECO:0000256" key="6">
    <source>
        <dbReference type="ARBA" id="ARBA00023163"/>
    </source>
</evidence>
<dbReference type="GO" id="GO:0005634">
    <property type="term" value="C:nucleus"/>
    <property type="evidence" value="ECO:0007669"/>
    <property type="project" value="UniProtKB-SubCell"/>
</dbReference>
<keyword evidence="6 10" id="KW-0804">Transcription</keyword>
<dbReference type="PANTHER" id="PTHR14057:SF47">
    <property type="entry name" value="HOMEOBOX PROTEIN ONECUT"/>
    <property type="match status" value="1"/>
</dbReference>
<dbReference type="SMART" id="SM01109">
    <property type="entry name" value="CUT"/>
    <property type="match status" value="1"/>
</dbReference>
<dbReference type="PROSITE" id="PS50071">
    <property type="entry name" value="HOMEOBOX_2"/>
    <property type="match status" value="1"/>
</dbReference>
<dbReference type="SMART" id="SM00389">
    <property type="entry name" value="HOX"/>
    <property type="match status" value="1"/>
</dbReference>
<dbReference type="CDD" id="cd00086">
    <property type="entry name" value="homeodomain"/>
    <property type="match status" value="1"/>
</dbReference>
<dbReference type="InterPro" id="IPR003350">
    <property type="entry name" value="CUT_dom"/>
</dbReference>
<dbReference type="InterPro" id="IPR010982">
    <property type="entry name" value="Lambda_DNA-bd_dom_sf"/>
</dbReference>
<evidence type="ECO:0000313" key="14">
    <source>
        <dbReference type="EMBL" id="EGT58480.1"/>
    </source>
</evidence>
<feature type="DNA-binding region" description="Homeobox" evidence="8">
    <location>
        <begin position="179"/>
        <end position="238"/>
    </location>
</feature>
<dbReference type="FunFam" id="1.10.260.40:FF:000005">
    <property type="entry name" value="One cut domain family member"/>
    <property type="match status" value="1"/>
</dbReference>
<sequence length="251" mass="29358">MDLYYNNHNIYDDVFEDQRDPEYEILMAGDIEVKEEVQIQEDAQVQDEEDIPHMNLPIYTAQQVEDILSVERDYIDTKDLCLKISAELEGRHIPQALFANRIISRSQGTLSDLLGKPKPWEILKAGRNTFKRMYNWMVQPYETRMAILYGEPVGTVAVATPPQKKNNKRQSSSPGESSAKKPRLVFTECQKNTLVKVFEETQRPSFQMQKLIADHLHLHVSTVSNFFMNARRRRNRTTRTSEEQNQEQYFQ</sequence>
<dbReference type="Gene3D" id="1.10.260.40">
    <property type="entry name" value="lambda repressor-like DNA-binding domains"/>
    <property type="match status" value="1"/>
</dbReference>
<evidence type="ECO:0000256" key="10">
    <source>
        <dbReference type="RuleBase" id="RU361129"/>
    </source>
</evidence>
<gene>
    <name evidence="14" type="ORF">CAEBREN_20520</name>
</gene>
<dbReference type="Gene3D" id="1.10.10.60">
    <property type="entry name" value="Homeodomain-like"/>
    <property type="match status" value="1"/>
</dbReference>
<dbReference type="SUPFAM" id="SSF47413">
    <property type="entry name" value="lambda repressor-like DNA-binding domains"/>
    <property type="match status" value="1"/>
</dbReference>
<keyword evidence="15" id="KW-1185">Reference proteome</keyword>
<comment type="similarity">
    <text evidence="2 10">Belongs to the CUT homeobox family.</text>
</comment>
<dbReference type="InterPro" id="IPR001356">
    <property type="entry name" value="HD"/>
</dbReference>
<dbReference type="PROSITE" id="PS51042">
    <property type="entry name" value="CUT"/>
    <property type="match status" value="1"/>
</dbReference>
<dbReference type="InterPro" id="IPR051649">
    <property type="entry name" value="CUT_Homeobox"/>
</dbReference>
<evidence type="ECO:0000256" key="8">
    <source>
        <dbReference type="PROSITE-ProRule" id="PRU00108"/>
    </source>
</evidence>
<keyword evidence="7 8" id="KW-0539">Nucleus</keyword>
<evidence type="ECO:0000259" key="13">
    <source>
        <dbReference type="PROSITE" id="PS51042"/>
    </source>
</evidence>
<evidence type="ECO:0000256" key="2">
    <source>
        <dbReference type="ARBA" id="ARBA00008190"/>
    </source>
</evidence>
<dbReference type="Proteomes" id="UP000008068">
    <property type="component" value="Unassembled WGS sequence"/>
</dbReference>
<dbReference type="Pfam" id="PF02376">
    <property type="entry name" value="CUT"/>
    <property type="match status" value="1"/>
</dbReference>
<dbReference type="InterPro" id="IPR009057">
    <property type="entry name" value="Homeodomain-like_sf"/>
</dbReference>
<dbReference type="Pfam" id="PF00046">
    <property type="entry name" value="Homeodomain"/>
    <property type="match status" value="1"/>
</dbReference>
<evidence type="ECO:0000256" key="11">
    <source>
        <dbReference type="SAM" id="MobiDB-lite"/>
    </source>
</evidence>
<feature type="domain" description="Homeobox" evidence="12">
    <location>
        <begin position="177"/>
        <end position="237"/>
    </location>
</feature>
<dbReference type="GO" id="GO:0000978">
    <property type="term" value="F:RNA polymerase II cis-regulatory region sequence-specific DNA binding"/>
    <property type="evidence" value="ECO:0007669"/>
    <property type="project" value="TreeGrafter"/>
</dbReference>
<evidence type="ECO:0000256" key="9">
    <source>
        <dbReference type="RuleBase" id="RU000682"/>
    </source>
</evidence>
<reference evidence="15" key="1">
    <citation type="submission" date="2011-07" db="EMBL/GenBank/DDBJ databases">
        <authorList>
            <consortium name="Caenorhabditis brenneri Sequencing and Analysis Consortium"/>
            <person name="Wilson R.K."/>
        </authorList>
    </citation>
    <scope>NUCLEOTIDE SEQUENCE [LARGE SCALE GENOMIC DNA]</scope>
    <source>
        <strain evidence="15">PB2801</strain>
    </source>
</reference>
<feature type="region of interest" description="Disordered" evidence="11">
    <location>
        <begin position="158"/>
        <end position="183"/>
    </location>
</feature>
<evidence type="ECO:0000256" key="4">
    <source>
        <dbReference type="ARBA" id="ARBA00023125"/>
    </source>
</evidence>
<protein>
    <recommendedName>
        <fullName evidence="10">One cut domain family member</fullName>
    </recommendedName>
</protein>
<evidence type="ECO:0000256" key="5">
    <source>
        <dbReference type="ARBA" id="ARBA00023155"/>
    </source>
</evidence>
<evidence type="ECO:0000256" key="1">
    <source>
        <dbReference type="ARBA" id="ARBA00004123"/>
    </source>
</evidence>
<dbReference type="STRING" id="135651.G0NDV2"/>
<comment type="subcellular location">
    <subcellularLocation>
        <location evidence="1 8 9">Nucleus</location>
    </subcellularLocation>
</comment>
<feature type="domain" description="CUT" evidence="13">
    <location>
        <begin position="66"/>
        <end position="152"/>
    </location>
</feature>
<dbReference type="OrthoDB" id="10068888at2759"/>
<dbReference type="PANTHER" id="PTHR14057">
    <property type="entry name" value="TRANSCRIPTION FACTOR ONECUT"/>
    <property type="match status" value="1"/>
</dbReference>
<dbReference type="HOGENOM" id="CLU_1107915_0_0_1"/>
<dbReference type="eggNOG" id="KOG2252">
    <property type="taxonomic scope" value="Eukaryota"/>
</dbReference>
<organism evidence="15">
    <name type="scientific">Caenorhabditis brenneri</name>
    <name type="common">Nematode worm</name>
    <dbReference type="NCBI Taxonomy" id="135651"/>
    <lineage>
        <taxon>Eukaryota</taxon>
        <taxon>Metazoa</taxon>
        <taxon>Ecdysozoa</taxon>
        <taxon>Nematoda</taxon>
        <taxon>Chromadorea</taxon>
        <taxon>Rhabditida</taxon>
        <taxon>Rhabditina</taxon>
        <taxon>Rhabditomorpha</taxon>
        <taxon>Rhabditoidea</taxon>
        <taxon>Rhabditidae</taxon>
        <taxon>Peloderinae</taxon>
        <taxon>Caenorhabditis</taxon>
    </lineage>
</organism>
<evidence type="ECO:0000256" key="3">
    <source>
        <dbReference type="ARBA" id="ARBA00023015"/>
    </source>
</evidence>
<keyword evidence="4 8" id="KW-0238">DNA-binding</keyword>
<proteinExistence type="inferred from homology"/>
<evidence type="ECO:0000313" key="15">
    <source>
        <dbReference type="Proteomes" id="UP000008068"/>
    </source>
</evidence>
<keyword evidence="3 10" id="KW-0805">Transcription regulation</keyword>
<evidence type="ECO:0000256" key="7">
    <source>
        <dbReference type="ARBA" id="ARBA00023242"/>
    </source>
</evidence>
<dbReference type="InParanoid" id="G0NDV2"/>
<dbReference type="EMBL" id="GL379869">
    <property type="protein sequence ID" value="EGT58480.1"/>
    <property type="molecule type" value="Genomic_DNA"/>
</dbReference>
<dbReference type="SUPFAM" id="SSF46689">
    <property type="entry name" value="Homeodomain-like"/>
    <property type="match status" value="1"/>
</dbReference>
<accession>G0NDV2</accession>
<evidence type="ECO:0000259" key="12">
    <source>
        <dbReference type="PROSITE" id="PS50071"/>
    </source>
</evidence>
<dbReference type="GO" id="GO:0000981">
    <property type="term" value="F:DNA-binding transcription factor activity, RNA polymerase II-specific"/>
    <property type="evidence" value="ECO:0007669"/>
    <property type="project" value="TreeGrafter"/>
</dbReference>